<evidence type="ECO:0000313" key="7">
    <source>
        <dbReference type="EMBL" id="WLG98857.1"/>
    </source>
</evidence>
<feature type="transmembrane region" description="Helical" evidence="5">
    <location>
        <begin position="184"/>
        <end position="202"/>
    </location>
</feature>
<feature type="transmembrane region" description="Helical" evidence="5">
    <location>
        <begin position="269"/>
        <end position="287"/>
    </location>
</feature>
<comment type="subcellular location">
    <subcellularLocation>
        <location evidence="1">Membrane</location>
        <topology evidence="1">Multi-pass membrane protein</topology>
    </subcellularLocation>
</comment>
<evidence type="ECO:0000256" key="4">
    <source>
        <dbReference type="ARBA" id="ARBA00023136"/>
    </source>
</evidence>
<feature type="domain" description="EamA" evidence="6">
    <location>
        <begin position="15"/>
        <end position="144"/>
    </location>
</feature>
<feature type="transmembrane region" description="Helical" evidence="5">
    <location>
        <begin position="127"/>
        <end position="145"/>
    </location>
</feature>
<reference evidence="7 8" key="1">
    <citation type="submission" date="2023-02" db="EMBL/GenBank/DDBJ databases">
        <title>Evolution of Hrp T3SS in non-pathogenic Pseudomonas fluorescens.</title>
        <authorList>
            <person name="Liao K."/>
            <person name="Wei H."/>
            <person name="Gu Y."/>
        </authorList>
    </citation>
    <scope>NUCLEOTIDE SEQUENCE [LARGE SCALE GENOMIC DNA]</scope>
    <source>
        <strain evidence="7 8">FP2034</strain>
    </source>
</reference>
<keyword evidence="2 5" id="KW-0812">Transmembrane</keyword>
<feature type="transmembrane region" description="Helical" evidence="5">
    <location>
        <begin position="244"/>
        <end position="263"/>
    </location>
</feature>
<evidence type="ECO:0000256" key="2">
    <source>
        <dbReference type="ARBA" id="ARBA00022692"/>
    </source>
</evidence>
<evidence type="ECO:0000256" key="5">
    <source>
        <dbReference type="SAM" id="Phobius"/>
    </source>
</evidence>
<evidence type="ECO:0000313" key="8">
    <source>
        <dbReference type="Proteomes" id="UP001224838"/>
    </source>
</evidence>
<sequence length="297" mass="31203">MNDNRKGAMVGDRKSWILPALVSLFAFAANSLFCRLALIDGDIDPESFTAIRLLSGAIFLLLLLRMKSLSKAKGGSWKGGVLLFIYAWFFSLAYVELGAGIGALILFGSVQITMFTYSWCKGERVSYSVLAGMLIAFSGLIILLLPGSTAPEFHDSMMMAISGIAWGAYSLIGRGAVNPIADTSGNFLKSLPFLTCLLWGVVSGEGPQVSGAGLVYAVASGVLASGAGYAIWYGVVKRISAHHAAILQLSVPIIASLGAVIFLGEPISSRLLIATIAVLGGVALSLASSRKKDVAFN</sequence>
<protein>
    <submittedName>
        <fullName evidence="7">DMT family transporter</fullName>
    </submittedName>
</protein>
<evidence type="ECO:0000259" key="6">
    <source>
        <dbReference type="Pfam" id="PF00892"/>
    </source>
</evidence>
<feature type="transmembrane region" description="Helical" evidence="5">
    <location>
        <begin position="76"/>
        <end position="95"/>
    </location>
</feature>
<evidence type="ECO:0000256" key="1">
    <source>
        <dbReference type="ARBA" id="ARBA00004141"/>
    </source>
</evidence>
<accession>A0ABY9F5F0</accession>
<dbReference type="PANTHER" id="PTHR32322">
    <property type="entry name" value="INNER MEMBRANE TRANSPORTER"/>
    <property type="match status" value="1"/>
</dbReference>
<feature type="domain" description="EamA" evidence="6">
    <location>
        <begin position="158"/>
        <end position="286"/>
    </location>
</feature>
<dbReference type="RefSeq" id="WP_240998423.1">
    <property type="nucleotide sequence ID" value="NZ_CP117451.1"/>
</dbReference>
<gene>
    <name evidence="7" type="ORF">PSH92_15835</name>
</gene>
<dbReference type="PANTHER" id="PTHR32322:SF9">
    <property type="entry name" value="AMINO-ACID METABOLITE EFFLUX PUMP-RELATED"/>
    <property type="match status" value="1"/>
</dbReference>
<name>A0ABY9F5F0_9PSED</name>
<keyword evidence="3 5" id="KW-1133">Transmembrane helix</keyword>
<dbReference type="Proteomes" id="UP001224838">
    <property type="component" value="Chromosome"/>
</dbReference>
<dbReference type="Pfam" id="PF00892">
    <property type="entry name" value="EamA"/>
    <property type="match status" value="2"/>
</dbReference>
<dbReference type="InterPro" id="IPR050638">
    <property type="entry name" value="AA-Vitamin_Transporters"/>
</dbReference>
<feature type="transmembrane region" description="Helical" evidence="5">
    <location>
        <begin position="214"/>
        <end position="232"/>
    </location>
</feature>
<keyword evidence="4 5" id="KW-0472">Membrane</keyword>
<dbReference type="InterPro" id="IPR000620">
    <property type="entry name" value="EamA_dom"/>
</dbReference>
<evidence type="ECO:0000256" key="3">
    <source>
        <dbReference type="ARBA" id="ARBA00022989"/>
    </source>
</evidence>
<feature type="transmembrane region" description="Helical" evidence="5">
    <location>
        <begin position="47"/>
        <end position="64"/>
    </location>
</feature>
<dbReference type="InterPro" id="IPR037185">
    <property type="entry name" value="EmrE-like"/>
</dbReference>
<proteinExistence type="predicted"/>
<keyword evidence="8" id="KW-1185">Reference proteome</keyword>
<dbReference type="EMBL" id="CP117451">
    <property type="protein sequence ID" value="WLG98857.1"/>
    <property type="molecule type" value="Genomic_DNA"/>
</dbReference>
<organism evidence="7 8">
    <name type="scientific">Pseudomonas beijingensis</name>
    <dbReference type="NCBI Taxonomy" id="2954101"/>
    <lineage>
        <taxon>Bacteria</taxon>
        <taxon>Pseudomonadati</taxon>
        <taxon>Pseudomonadota</taxon>
        <taxon>Gammaproteobacteria</taxon>
        <taxon>Pseudomonadales</taxon>
        <taxon>Pseudomonadaceae</taxon>
        <taxon>Pseudomonas</taxon>
    </lineage>
</organism>
<feature type="transmembrane region" description="Helical" evidence="5">
    <location>
        <begin position="157"/>
        <end position="177"/>
    </location>
</feature>
<dbReference type="SUPFAM" id="SSF103481">
    <property type="entry name" value="Multidrug resistance efflux transporter EmrE"/>
    <property type="match status" value="2"/>
</dbReference>